<keyword evidence="1" id="KW-0677">Repeat</keyword>
<dbReference type="InterPro" id="IPR056553">
    <property type="entry name" value="KH_Mug60-KHD4"/>
</dbReference>
<feature type="domain" description="K Homology" evidence="3">
    <location>
        <begin position="274"/>
        <end position="356"/>
    </location>
</feature>
<dbReference type="PANTHER" id="PTHR10627:SF76">
    <property type="entry name" value="KH DOMAIN-CONTAINING PROTEIN YLL032C"/>
    <property type="match status" value="1"/>
</dbReference>
<dbReference type="PANTHER" id="PTHR10627">
    <property type="entry name" value="SCP160"/>
    <property type="match status" value="1"/>
</dbReference>
<feature type="compositionally biased region" description="Polar residues" evidence="2">
    <location>
        <begin position="989"/>
        <end position="998"/>
    </location>
</feature>
<dbReference type="InterPro" id="IPR004087">
    <property type="entry name" value="KH_dom"/>
</dbReference>
<dbReference type="AlphaFoldDB" id="A0AAD4GVE9"/>
<feature type="compositionally biased region" description="Polar residues" evidence="2">
    <location>
        <begin position="1"/>
        <end position="11"/>
    </location>
</feature>
<feature type="region of interest" description="Disordered" evidence="2">
    <location>
        <begin position="920"/>
        <end position="1007"/>
    </location>
</feature>
<feature type="compositionally biased region" description="Polar residues" evidence="2">
    <location>
        <begin position="857"/>
        <end position="866"/>
    </location>
</feature>
<evidence type="ECO:0000313" key="4">
    <source>
        <dbReference type="EMBL" id="KAF9890742.1"/>
    </source>
</evidence>
<dbReference type="CDD" id="cd22453">
    <property type="entry name" value="KH-I_MUG60_like"/>
    <property type="match status" value="1"/>
</dbReference>
<feature type="domain" description="K Homology" evidence="3">
    <location>
        <begin position="572"/>
        <end position="654"/>
    </location>
</feature>
<feature type="region of interest" description="Disordered" evidence="2">
    <location>
        <begin position="852"/>
        <end position="873"/>
    </location>
</feature>
<dbReference type="SUPFAM" id="SSF54791">
    <property type="entry name" value="Eukaryotic type KH-domain (KH-domain type I)"/>
    <property type="match status" value="3"/>
</dbReference>
<dbReference type="EMBL" id="VCAU01000024">
    <property type="protein sequence ID" value="KAF9890742.1"/>
    <property type="molecule type" value="Genomic_DNA"/>
</dbReference>
<dbReference type="InterPro" id="IPR036612">
    <property type="entry name" value="KH_dom_type_1_sf"/>
</dbReference>
<dbReference type="GO" id="GO:0005737">
    <property type="term" value="C:cytoplasm"/>
    <property type="evidence" value="ECO:0007669"/>
    <property type="project" value="TreeGrafter"/>
</dbReference>
<dbReference type="Pfam" id="PF00013">
    <property type="entry name" value="KH_1"/>
    <property type="match status" value="2"/>
</dbReference>
<dbReference type="InterPro" id="IPR004088">
    <property type="entry name" value="KH_dom_type_1"/>
</dbReference>
<dbReference type="Proteomes" id="UP001194746">
    <property type="component" value="Unassembled WGS sequence"/>
</dbReference>
<organism evidence="4 5">
    <name type="scientific">Aspergillus nanangensis</name>
    <dbReference type="NCBI Taxonomy" id="2582783"/>
    <lineage>
        <taxon>Eukaryota</taxon>
        <taxon>Fungi</taxon>
        <taxon>Dikarya</taxon>
        <taxon>Ascomycota</taxon>
        <taxon>Pezizomycotina</taxon>
        <taxon>Eurotiomycetes</taxon>
        <taxon>Eurotiomycetidae</taxon>
        <taxon>Eurotiales</taxon>
        <taxon>Aspergillaceae</taxon>
        <taxon>Aspergillus</taxon>
        <taxon>Aspergillus subgen. Circumdati</taxon>
    </lineage>
</organism>
<gene>
    <name evidence="4" type="ORF">FE257_005608</name>
</gene>
<dbReference type="Gene3D" id="3.30.1370.10">
    <property type="entry name" value="K Homology domain, type 1"/>
    <property type="match status" value="3"/>
</dbReference>
<evidence type="ECO:0000256" key="2">
    <source>
        <dbReference type="SAM" id="MobiDB-lite"/>
    </source>
</evidence>
<name>A0AAD4GVE9_ASPNN</name>
<evidence type="ECO:0000313" key="5">
    <source>
        <dbReference type="Proteomes" id="UP001194746"/>
    </source>
</evidence>
<dbReference type="GO" id="GO:0003729">
    <property type="term" value="F:mRNA binding"/>
    <property type="evidence" value="ECO:0007669"/>
    <property type="project" value="TreeGrafter"/>
</dbReference>
<protein>
    <recommendedName>
        <fullName evidence="3">K Homology domain-containing protein</fullName>
    </recommendedName>
</protein>
<dbReference type="Pfam" id="PF24563">
    <property type="entry name" value="KH_Mug60-KHD4"/>
    <property type="match status" value="1"/>
</dbReference>
<evidence type="ECO:0000256" key="1">
    <source>
        <dbReference type="ARBA" id="ARBA00022737"/>
    </source>
</evidence>
<comment type="caution">
    <text evidence="4">The sequence shown here is derived from an EMBL/GenBank/DDBJ whole genome shotgun (WGS) entry which is preliminary data.</text>
</comment>
<sequence length="1007" mass="111365">MHKISNFTGQARQGWERMTPAFGMSRPHNTDMASHSLRRPHGGAPPMTPPNTVDPTVNLSFNVPFSSTLSGPDADDVLHASPGALQRWSFAEGTPEGTPVHNLPVHTSNVDALRRLCRQITESSNGRIEAAVTSSEPKSVPSLQRRPQGLVTNVCITGDGDTVRKMRARVLNETPILLRCATVDVDMHLIMDGSTKGIRSGPLEHLDKLAAYTGTDIFLLSPKLRDTDSAVVSSYGYASDNGLEHRFRVSIYGDMESAEHAKTRVLIMIDQILKRHVDAMKLDLTMHTVVCGRTRKNIKLIEAATGTAIYFPPPFPRIFGYTPPGAHRRSEDEVYITGDTQDQIGRAKQKLRELVMGVKVYVKDVVVNSSKVDNILLDRLDKVRKVMEMNGSYVLFPQLGSQRGIVRVQGAEVLHVERTVREIMALAGQFYSASWWIIMPDPSQGGFRTPSPADVRTMLSDICTNSGAEVSFDNLTFTINGSDDSVKSAMMVINQIPFVQRSQYQMRVKIELANEHKEFVSGKKNGKINKIMGQSNVQIIFDGFNEYNFYIDVCGNQYDSTKNGLDLVEQEMPASISFHVPDQYHKRIIGIGGQHIQRIMKKYSVFVKFSNAMDRGGMGKEDDDIKVDNVICRTPARNAQSLDLVKQEIMDMVEKVDAEYVSERVVINRLYHRELLARMTEIDELEKKWNCKIEFPSTELASDVVMISGPEYQVPQAVDALLGMVPESHELLFQSSPELGEFFKSADFRTDVCAKLKDQYEVDTTVDINPEVPAPEGGSVSPTFAPEDRVVLGYTRNNAGGLKDAIDFLISRLVAHGLDATTVKGAIPRPKSDSFEDSLPFFDSKLLQHAPAPLVTDSPTRPNFSDETSERGSIFERLRKPGSISSFSSFIGRKNHSASPGSFFKHASSNASKASLVSMESRDSGYRNPWNDSGVNLPEDEVPVLGSSHSHNSSSNGWPARFDTKFPFGTAPGDMTPKHDPRASFDSGRPSTSNSTSGYPAPIGPPR</sequence>
<reference evidence="4" key="2">
    <citation type="submission" date="2020-02" db="EMBL/GenBank/DDBJ databases">
        <authorList>
            <person name="Gilchrist C.L.M."/>
            <person name="Chooi Y.-H."/>
        </authorList>
    </citation>
    <scope>NUCLEOTIDE SEQUENCE</scope>
    <source>
        <strain evidence="4">MST-FP2251</strain>
    </source>
</reference>
<dbReference type="SMART" id="SM00322">
    <property type="entry name" value="KH"/>
    <property type="match status" value="3"/>
</dbReference>
<reference evidence="4" key="1">
    <citation type="journal article" date="2019" name="Beilstein J. Org. Chem.">
        <title>Nanangenines: drimane sesquiterpenoids as the dominant metabolite cohort of a novel Australian fungus, Aspergillus nanangensis.</title>
        <authorList>
            <person name="Lacey H.J."/>
            <person name="Gilchrist C.L.M."/>
            <person name="Crombie A."/>
            <person name="Kalaitzis J.A."/>
            <person name="Vuong D."/>
            <person name="Rutledge P.J."/>
            <person name="Turner P."/>
            <person name="Pitt J.I."/>
            <person name="Lacey E."/>
            <person name="Chooi Y.H."/>
            <person name="Piggott A.M."/>
        </authorList>
    </citation>
    <scope>NUCLEOTIDE SEQUENCE</scope>
    <source>
        <strain evidence="4">MST-FP2251</strain>
    </source>
</reference>
<feature type="compositionally biased region" description="Low complexity" evidence="2">
    <location>
        <begin position="946"/>
        <end position="957"/>
    </location>
</feature>
<feature type="region of interest" description="Disordered" evidence="2">
    <location>
        <begin position="1"/>
        <end position="52"/>
    </location>
</feature>
<feature type="domain" description="K Homology" evidence="3">
    <location>
        <begin position="659"/>
        <end position="726"/>
    </location>
</feature>
<keyword evidence="5" id="KW-1185">Reference proteome</keyword>
<proteinExistence type="predicted"/>
<accession>A0AAD4GVE9</accession>
<evidence type="ECO:0000259" key="3">
    <source>
        <dbReference type="SMART" id="SM00322"/>
    </source>
</evidence>